<dbReference type="OrthoDB" id="9800680at2"/>
<evidence type="ECO:0000256" key="4">
    <source>
        <dbReference type="ARBA" id="ARBA00019595"/>
    </source>
</evidence>
<sequence length="182" mass="20583">MKFNKTSLHDVLLITPAVFGDERGHFFESFNSELWKAQGFTNEFVQDNQSFSKKGVVRGLHFQSAPHAQGKLVRVIVGKVLDVAVDLRPESPTFGKYELFELDAEKGNMVYIPEGFAHGFAALEDSIFQYKCTGLYHKASEGGLRWDDPYLNIQWGVENPIVSPKDQILPTFEQVFKPSLNI</sequence>
<dbReference type="Proteomes" id="UP000198748">
    <property type="component" value="Unassembled WGS sequence"/>
</dbReference>
<dbReference type="GO" id="GO:0000271">
    <property type="term" value="P:polysaccharide biosynthetic process"/>
    <property type="evidence" value="ECO:0007669"/>
    <property type="project" value="TreeGrafter"/>
</dbReference>
<comment type="similarity">
    <text evidence="7">Belongs to the dTDP-4-dehydrorhamnose 3,5-epimerase family.</text>
</comment>
<keyword evidence="9" id="KW-1185">Reference proteome</keyword>
<dbReference type="PANTHER" id="PTHR21047">
    <property type="entry name" value="DTDP-6-DEOXY-D-GLUCOSE-3,5 EPIMERASE"/>
    <property type="match status" value="1"/>
</dbReference>
<comment type="function">
    <text evidence="2 7">Catalyzes the epimerization of the C3' and C5'positions of dTDP-6-deoxy-D-xylo-4-hexulose, forming dTDP-6-deoxy-L-lyxo-4-hexulose.</text>
</comment>
<dbReference type="GO" id="GO:0019305">
    <property type="term" value="P:dTDP-rhamnose biosynthetic process"/>
    <property type="evidence" value="ECO:0007669"/>
    <property type="project" value="UniProtKB-UniRule"/>
</dbReference>
<dbReference type="InterPro" id="IPR014710">
    <property type="entry name" value="RmlC-like_jellyroll"/>
</dbReference>
<dbReference type="EC" id="5.1.3.13" evidence="3 7"/>
<feature type="active site" description="Proton acceptor" evidence="5">
    <location>
        <position position="61"/>
    </location>
</feature>
<evidence type="ECO:0000313" key="9">
    <source>
        <dbReference type="Proteomes" id="UP000198748"/>
    </source>
</evidence>
<dbReference type="GO" id="GO:0005829">
    <property type="term" value="C:cytosol"/>
    <property type="evidence" value="ECO:0007669"/>
    <property type="project" value="TreeGrafter"/>
</dbReference>
<dbReference type="RefSeq" id="WP_090147016.1">
    <property type="nucleotide sequence ID" value="NZ_FNAN01000002.1"/>
</dbReference>
<comment type="subunit">
    <text evidence="7">Homodimer.</text>
</comment>
<keyword evidence="7" id="KW-0413">Isomerase</keyword>
<dbReference type="InterPro" id="IPR000888">
    <property type="entry name" value="RmlC-like"/>
</dbReference>
<proteinExistence type="inferred from homology"/>
<dbReference type="CDD" id="cd00438">
    <property type="entry name" value="cupin_RmlC"/>
    <property type="match status" value="1"/>
</dbReference>
<name>A0A1G6YBX8_9BACT</name>
<dbReference type="EMBL" id="FNAN01000002">
    <property type="protein sequence ID" value="SDD87889.1"/>
    <property type="molecule type" value="Genomic_DNA"/>
</dbReference>
<comment type="pathway">
    <text evidence="7">Carbohydrate biosynthesis; dTDP-L-rhamnose biosynthesis.</text>
</comment>
<gene>
    <name evidence="8" type="ORF">SAMN04487996_102409</name>
</gene>
<evidence type="ECO:0000256" key="6">
    <source>
        <dbReference type="PIRSR" id="PIRSR600888-3"/>
    </source>
</evidence>
<comment type="catalytic activity">
    <reaction evidence="1 7">
        <text>dTDP-4-dehydro-6-deoxy-alpha-D-glucose = dTDP-4-dehydro-beta-L-rhamnose</text>
        <dbReference type="Rhea" id="RHEA:16969"/>
        <dbReference type="ChEBI" id="CHEBI:57649"/>
        <dbReference type="ChEBI" id="CHEBI:62830"/>
        <dbReference type="EC" id="5.1.3.13"/>
    </reaction>
</comment>
<evidence type="ECO:0000256" key="7">
    <source>
        <dbReference type="RuleBase" id="RU364069"/>
    </source>
</evidence>
<dbReference type="UniPathway" id="UPA00124"/>
<dbReference type="SUPFAM" id="SSF51182">
    <property type="entry name" value="RmlC-like cupins"/>
    <property type="match status" value="1"/>
</dbReference>
<dbReference type="Pfam" id="PF00908">
    <property type="entry name" value="dTDP_sugar_isom"/>
    <property type="match status" value="1"/>
</dbReference>
<organism evidence="8 9">
    <name type="scientific">Dyadobacter soli</name>
    <dbReference type="NCBI Taxonomy" id="659014"/>
    <lineage>
        <taxon>Bacteria</taxon>
        <taxon>Pseudomonadati</taxon>
        <taxon>Bacteroidota</taxon>
        <taxon>Cytophagia</taxon>
        <taxon>Cytophagales</taxon>
        <taxon>Spirosomataceae</taxon>
        <taxon>Dyadobacter</taxon>
    </lineage>
</organism>
<dbReference type="STRING" id="659014.SAMN04487996_102409"/>
<dbReference type="AlphaFoldDB" id="A0A1G6YBX8"/>
<dbReference type="PANTHER" id="PTHR21047:SF2">
    <property type="entry name" value="THYMIDINE DIPHOSPHO-4-KETO-RHAMNOSE 3,5-EPIMERASE"/>
    <property type="match status" value="1"/>
</dbReference>
<dbReference type="Gene3D" id="2.60.120.10">
    <property type="entry name" value="Jelly Rolls"/>
    <property type="match status" value="1"/>
</dbReference>
<reference evidence="9" key="1">
    <citation type="submission" date="2016-10" db="EMBL/GenBank/DDBJ databases">
        <authorList>
            <person name="Varghese N."/>
            <person name="Submissions S."/>
        </authorList>
    </citation>
    <scope>NUCLEOTIDE SEQUENCE [LARGE SCALE GENOMIC DNA]</scope>
    <source>
        <strain evidence="9">DSM 25329</strain>
    </source>
</reference>
<dbReference type="InterPro" id="IPR011051">
    <property type="entry name" value="RmlC_Cupin_sf"/>
</dbReference>
<protein>
    <recommendedName>
        <fullName evidence="4 7">dTDP-4-dehydrorhamnose 3,5-epimerase</fullName>
        <ecNumber evidence="3 7">5.1.3.13</ecNumber>
    </recommendedName>
    <alternativeName>
        <fullName evidence="7">Thymidine diphospho-4-keto-rhamnose 3,5-epimerase</fullName>
    </alternativeName>
</protein>
<evidence type="ECO:0000256" key="2">
    <source>
        <dbReference type="ARBA" id="ARBA00001997"/>
    </source>
</evidence>
<evidence type="ECO:0000256" key="1">
    <source>
        <dbReference type="ARBA" id="ARBA00001298"/>
    </source>
</evidence>
<feature type="site" description="Participates in a stacking interaction with the thymidine ring of dTDP-4-oxo-6-deoxyglucose" evidence="6">
    <location>
        <position position="136"/>
    </location>
</feature>
<evidence type="ECO:0000313" key="8">
    <source>
        <dbReference type="EMBL" id="SDD87889.1"/>
    </source>
</evidence>
<evidence type="ECO:0000256" key="5">
    <source>
        <dbReference type="PIRSR" id="PIRSR600888-1"/>
    </source>
</evidence>
<accession>A0A1G6YBX8</accession>
<evidence type="ECO:0000256" key="3">
    <source>
        <dbReference type="ARBA" id="ARBA00012098"/>
    </source>
</evidence>
<dbReference type="GO" id="GO:0008830">
    <property type="term" value="F:dTDP-4-dehydrorhamnose 3,5-epimerase activity"/>
    <property type="evidence" value="ECO:0007669"/>
    <property type="project" value="UniProtKB-UniRule"/>
</dbReference>
<feature type="active site" description="Proton donor" evidence="5">
    <location>
        <position position="130"/>
    </location>
</feature>
<dbReference type="NCBIfam" id="TIGR01221">
    <property type="entry name" value="rmlC"/>
    <property type="match status" value="1"/>
</dbReference>